<evidence type="ECO:0000256" key="4">
    <source>
        <dbReference type="ARBA" id="ARBA00022840"/>
    </source>
</evidence>
<dbReference type="InterPro" id="IPR017441">
    <property type="entry name" value="Protein_kinase_ATP_BS"/>
</dbReference>
<dbReference type="RefSeq" id="WP_091242870.1">
    <property type="nucleotide sequence ID" value="NZ_FNAG01000006.1"/>
</dbReference>
<protein>
    <submittedName>
        <fullName evidence="8">Serine/threonine protein kinase</fullName>
    </submittedName>
</protein>
<evidence type="ECO:0000259" key="7">
    <source>
        <dbReference type="PROSITE" id="PS50011"/>
    </source>
</evidence>
<dbReference type="SUPFAM" id="SSF56112">
    <property type="entry name" value="Protein kinase-like (PK-like)"/>
    <property type="match status" value="1"/>
</dbReference>
<dbReference type="PANTHER" id="PTHR43289">
    <property type="entry name" value="MITOGEN-ACTIVATED PROTEIN KINASE KINASE KINASE 20-RELATED"/>
    <property type="match status" value="1"/>
</dbReference>
<evidence type="ECO:0000256" key="3">
    <source>
        <dbReference type="ARBA" id="ARBA00022777"/>
    </source>
</evidence>
<keyword evidence="3 8" id="KW-0418">Kinase</keyword>
<accession>A0A1G6XBQ7</accession>
<dbReference type="InterPro" id="IPR008271">
    <property type="entry name" value="Ser/Thr_kinase_AS"/>
</dbReference>
<dbReference type="PROSITE" id="PS50011">
    <property type="entry name" value="PROTEIN_KINASE_DOM"/>
    <property type="match status" value="1"/>
</dbReference>
<sequence length="867" mass="94794">MKAEVRADEAQRFRRLRTLFDQAIALDPAVREDWVARLDGDDGALRAELRRLLQRDQVIVAEPTQRPEAALQAWCAEVAEPLPSRIGRFAIAGELGRGGMGRVLHGVCTRDGVEQHAAIKILRSDRWDPLAEQRLREEARALASLDHPGIARLLEAGRSAEGIAFVAMERVRGEPLLDWCAHRGLGVRERVELFRGVLAAVAHAHRALLVHRDLKPSNVMVDEDGRVRLLDFGLARFLDAEPQERTQTAARFLTPAYAAPEQLRGERITIATDVYALGALLYELLAGTAPFELADRSAGAAEQLILEATPPTLAQSCVGRERARSRLGRDDLSAWAGALRGDLEAVVQKALRKPPAQRYSSVEAFDEDLQNWLQRRPVQARQGRLWYRLQRFLQRNALAAGLAALSALVLLGAAAQVWRQGRVAAHERDRAVAALGILNEAFLASDPTRSEGGETRVREVLQAAAERLHALQSTQPALAAELSAQISEIRSALGILEDDGVLAQALAHAERQRVDAELIRRLQLAAAREFVLAQRLDEAAARIAQLREAAPADPRVALIDAQRWLQGQEAQPALAALQPLLQRADALEPSLRRELLWLQARALRLAGRAEEALAVLAALLDSQRELGQGGALLTRLHRLDVLVELGRLDEAEAELQALSPAIAERFGQRSAVLAHLQASRASLRMAQQRFAEAADAYSAAAIEYAASLGDHHLNAARARFNAAQLRVHLQPGTDAADDDFAAAVDSASRARPPLSPLPMFFRAVFARQLLQRERFAKAREVLLPASGYPQVERFDAGNRADFLDLLGRLYGTPDCTPRASPPPDQAPRAVRAHYLQCQTEQVPHAADGTGLTPPGAAPAPVTHEDSP</sequence>
<reference evidence="8 9" key="1">
    <citation type="submission" date="2016-10" db="EMBL/GenBank/DDBJ databases">
        <authorList>
            <person name="de Groot N.N."/>
        </authorList>
    </citation>
    <scope>NUCLEOTIDE SEQUENCE [LARGE SCALE GENOMIC DNA]</scope>
    <source>
        <strain evidence="8 9">DSM 16957</strain>
    </source>
</reference>
<dbReference type="EMBL" id="FNAG01000006">
    <property type="protein sequence ID" value="SDD75598.1"/>
    <property type="molecule type" value="Genomic_DNA"/>
</dbReference>
<keyword evidence="1" id="KW-0808">Transferase</keyword>
<dbReference type="AlphaFoldDB" id="A0A1G6XBQ7"/>
<keyword evidence="4 5" id="KW-0067">ATP-binding</keyword>
<evidence type="ECO:0000256" key="1">
    <source>
        <dbReference type="ARBA" id="ARBA00022679"/>
    </source>
</evidence>
<dbReference type="Gene3D" id="1.10.510.10">
    <property type="entry name" value="Transferase(Phosphotransferase) domain 1"/>
    <property type="match status" value="1"/>
</dbReference>
<organism evidence="8 9">
    <name type="scientific">Aquimonas voraii</name>
    <dbReference type="NCBI Taxonomy" id="265719"/>
    <lineage>
        <taxon>Bacteria</taxon>
        <taxon>Pseudomonadati</taxon>
        <taxon>Pseudomonadota</taxon>
        <taxon>Gammaproteobacteria</taxon>
        <taxon>Lysobacterales</taxon>
        <taxon>Lysobacteraceae</taxon>
        <taxon>Aquimonas</taxon>
    </lineage>
</organism>
<keyword evidence="8" id="KW-0723">Serine/threonine-protein kinase</keyword>
<feature type="binding site" evidence="5">
    <location>
        <position position="120"/>
    </location>
    <ligand>
        <name>ATP</name>
        <dbReference type="ChEBI" id="CHEBI:30616"/>
    </ligand>
</feature>
<dbReference type="Proteomes" id="UP000199603">
    <property type="component" value="Unassembled WGS sequence"/>
</dbReference>
<proteinExistence type="predicted"/>
<dbReference type="Pfam" id="PF00069">
    <property type="entry name" value="Pkinase"/>
    <property type="match status" value="1"/>
</dbReference>
<dbReference type="PANTHER" id="PTHR43289:SF34">
    <property type="entry name" value="SERINE_THREONINE-PROTEIN KINASE YBDM-RELATED"/>
    <property type="match status" value="1"/>
</dbReference>
<dbReference type="PROSITE" id="PS00107">
    <property type="entry name" value="PROTEIN_KINASE_ATP"/>
    <property type="match status" value="1"/>
</dbReference>
<dbReference type="GO" id="GO:0005524">
    <property type="term" value="F:ATP binding"/>
    <property type="evidence" value="ECO:0007669"/>
    <property type="project" value="UniProtKB-UniRule"/>
</dbReference>
<feature type="domain" description="Protein kinase" evidence="7">
    <location>
        <begin position="89"/>
        <end position="373"/>
    </location>
</feature>
<dbReference type="OrthoDB" id="9783151at2"/>
<feature type="compositionally biased region" description="Low complexity" evidence="6">
    <location>
        <begin position="845"/>
        <end position="861"/>
    </location>
</feature>
<evidence type="ECO:0000256" key="5">
    <source>
        <dbReference type="PROSITE-ProRule" id="PRU10141"/>
    </source>
</evidence>
<keyword evidence="2 5" id="KW-0547">Nucleotide-binding</keyword>
<keyword evidence="9" id="KW-1185">Reference proteome</keyword>
<dbReference type="PROSITE" id="PS00108">
    <property type="entry name" value="PROTEIN_KINASE_ST"/>
    <property type="match status" value="1"/>
</dbReference>
<dbReference type="GO" id="GO:0004674">
    <property type="term" value="F:protein serine/threonine kinase activity"/>
    <property type="evidence" value="ECO:0007669"/>
    <property type="project" value="UniProtKB-KW"/>
</dbReference>
<evidence type="ECO:0000256" key="2">
    <source>
        <dbReference type="ARBA" id="ARBA00022741"/>
    </source>
</evidence>
<dbReference type="STRING" id="265719.SAMN04488509_106151"/>
<evidence type="ECO:0000313" key="9">
    <source>
        <dbReference type="Proteomes" id="UP000199603"/>
    </source>
</evidence>
<dbReference type="InterPro" id="IPR000719">
    <property type="entry name" value="Prot_kinase_dom"/>
</dbReference>
<dbReference type="Gene3D" id="3.30.200.20">
    <property type="entry name" value="Phosphorylase Kinase, domain 1"/>
    <property type="match status" value="1"/>
</dbReference>
<dbReference type="SMART" id="SM00220">
    <property type="entry name" value="S_TKc"/>
    <property type="match status" value="1"/>
</dbReference>
<name>A0A1G6XBQ7_9GAMM</name>
<dbReference type="InterPro" id="IPR011009">
    <property type="entry name" value="Kinase-like_dom_sf"/>
</dbReference>
<evidence type="ECO:0000256" key="6">
    <source>
        <dbReference type="SAM" id="MobiDB-lite"/>
    </source>
</evidence>
<dbReference type="CDD" id="cd14014">
    <property type="entry name" value="STKc_PknB_like"/>
    <property type="match status" value="1"/>
</dbReference>
<gene>
    <name evidence="8" type="ORF">SAMN04488509_106151</name>
</gene>
<evidence type="ECO:0000313" key="8">
    <source>
        <dbReference type="EMBL" id="SDD75598.1"/>
    </source>
</evidence>
<feature type="region of interest" description="Disordered" evidence="6">
    <location>
        <begin position="838"/>
        <end position="867"/>
    </location>
</feature>